<sequence>MKQTNDTSITIATYSTDWEAHIAEGVLSNEGIPCTLTNETFSSIYPIGFNSIGGINLVVPAEYADTARRLLDLTAQEDSPES</sequence>
<dbReference type="InterPro" id="IPR011322">
    <property type="entry name" value="N-reg_PII-like_a/b"/>
</dbReference>
<reference evidence="3" key="1">
    <citation type="submission" date="2018-02" db="EMBL/GenBank/DDBJ databases">
        <authorList>
            <person name="Clavel T."/>
            <person name="Strowig T."/>
        </authorList>
    </citation>
    <scope>NUCLEOTIDE SEQUENCE [LARGE SCALE GENOMIC DNA]</scope>
    <source>
        <strain evidence="3">DSM 100764</strain>
    </source>
</reference>
<feature type="domain" description="DUF2007" evidence="1">
    <location>
        <begin position="12"/>
        <end position="71"/>
    </location>
</feature>
<dbReference type="RefSeq" id="WP_107035243.1">
    <property type="nucleotide sequence ID" value="NZ_CAOLHR010000004.1"/>
</dbReference>
<dbReference type="Proteomes" id="UP000244925">
    <property type="component" value="Unassembled WGS sequence"/>
</dbReference>
<evidence type="ECO:0000313" key="2">
    <source>
        <dbReference type="EMBL" id="PWB08855.1"/>
    </source>
</evidence>
<dbReference type="SUPFAM" id="SSF54913">
    <property type="entry name" value="GlnB-like"/>
    <property type="match status" value="1"/>
</dbReference>
<dbReference type="Gene3D" id="3.30.70.790">
    <property type="entry name" value="UreE, C-terminal domain"/>
    <property type="match status" value="1"/>
</dbReference>
<keyword evidence="3" id="KW-1185">Reference proteome</keyword>
<organism evidence="2 3">
    <name type="scientific">Paramuribaculum intestinale</name>
    <dbReference type="NCBI Taxonomy" id="2094151"/>
    <lineage>
        <taxon>Bacteria</taxon>
        <taxon>Pseudomonadati</taxon>
        <taxon>Bacteroidota</taxon>
        <taxon>Bacteroidia</taxon>
        <taxon>Bacteroidales</taxon>
        <taxon>Muribaculaceae</taxon>
        <taxon>Paramuribaculum</taxon>
    </lineage>
</organism>
<gene>
    <name evidence="2" type="ORF">C5O25_02960</name>
</gene>
<dbReference type="GeneID" id="93424546"/>
<name>A0A2V1IV88_9BACT</name>
<accession>A0A2V1IV88</accession>
<dbReference type="AlphaFoldDB" id="A0A2V1IV88"/>
<dbReference type="EMBL" id="PUBV01000004">
    <property type="protein sequence ID" value="PWB08855.1"/>
    <property type="molecule type" value="Genomic_DNA"/>
</dbReference>
<dbReference type="InterPro" id="IPR018551">
    <property type="entry name" value="DUF2007"/>
</dbReference>
<evidence type="ECO:0000259" key="1">
    <source>
        <dbReference type="Pfam" id="PF09413"/>
    </source>
</evidence>
<proteinExistence type="predicted"/>
<protein>
    <recommendedName>
        <fullName evidence="1">DUF2007 domain-containing protein</fullName>
    </recommendedName>
</protein>
<dbReference type="Pfam" id="PF09413">
    <property type="entry name" value="DUF2007"/>
    <property type="match status" value="1"/>
</dbReference>
<comment type="caution">
    <text evidence="2">The sequence shown here is derived from an EMBL/GenBank/DDBJ whole genome shotgun (WGS) entry which is preliminary data.</text>
</comment>
<evidence type="ECO:0000313" key="3">
    <source>
        <dbReference type="Proteomes" id="UP000244925"/>
    </source>
</evidence>